<protein>
    <submittedName>
        <fullName evidence="1">Uncharacterized protein</fullName>
    </submittedName>
</protein>
<gene>
    <name evidence="1" type="primary">Acey_s0037.g3504</name>
    <name evidence="1" type="ORF">Y032_0037g3504</name>
</gene>
<reference evidence="2" key="1">
    <citation type="journal article" date="2015" name="Nat. Genet.">
        <title>The genome and transcriptome of the zoonotic hookworm Ancylostoma ceylanicum identify infection-specific gene families.</title>
        <authorList>
            <person name="Schwarz E.M."/>
            <person name="Hu Y."/>
            <person name="Antoshechkin I."/>
            <person name="Miller M.M."/>
            <person name="Sternberg P.W."/>
            <person name="Aroian R.V."/>
        </authorList>
    </citation>
    <scope>NUCLEOTIDE SEQUENCE</scope>
    <source>
        <strain evidence="2">HY135</strain>
    </source>
</reference>
<sequence length="93" mass="10467">MLASGIHRPSAEPRRASYALSYVLQRGSVDAQCSGRQVSERKLLLEDHILLLQLRRSDSSRVHLAGHWLYIATIFLGFLRNFTAALQSNEACK</sequence>
<name>A0A016UKM7_9BILA</name>
<evidence type="ECO:0000313" key="1">
    <source>
        <dbReference type="EMBL" id="EYC15412.1"/>
    </source>
</evidence>
<evidence type="ECO:0000313" key="2">
    <source>
        <dbReference type="Proteomes" id="UP000024635"/>
    </source>
</evidence>
<accession>A0A016UKM7</accession>
<dbReference type="Proteomes" id="UP000024635">
    <property type="component" value="Unassembled WGS sequence"/>
</dbReference>
<dbReference type="AlphaFoldDB" id="A0A016UKM7"/>
<comment type="caution">
    <text evidence="1">The sequence shown here is derived from an EMBL/GenBank/DDBJ whole genome shotgun (WGS) entry which is preliminary data.</text>
</comment>
<dbReference type="EMBL" id="JARK01001373">
    <property type="protein sequence ID" value="EYC15412.1"/>
    <property type="molecule type" value="Genomic_DNA"/>
</dbReference>
<organism evidence="1 2">
    <name type="scientific">Ancylostoma ceylanicum</name>
    <dbReference type="NCBI Taxonomy" id="53326"/>
    <lineage>
        <taxon>Eukaryota</taxon>
        <taxon>Metazoa</taxon>
        <taxon>Ecdysozoa</taxon>
        <taxon>Nematoda</taxon>
        <taxon>Chromadorea</taxon>
        <taxon>Rhabditida</taxon>
        <taxon>Rhabditina</taxon>
        <taxon>Rhabditomorpha</taxon>
        <taxon>Strongyloidea</taxon>
        <taxon>Ancylostomatidae</taxon>
        <taxon>Ancylostomatinae</taxon>
        <taxon>Ancylostoma</taxon>
    </lineage>
</organism>
<proteinExistence type="predicted"/>
<keyword evidence="2" id="KW-1185">Reference proteome</keyword>